<dbReference type="Proteomes" id="UP000663877">
    <property type="component" value="Unassembled WGS sequence"/>
</dbReference>
<dbReference type="EMBL" id="CAJNOM010000143">
    <property type="protein sequence ID" value="CAF1131611.1"/>
    <property type="molecule type" value="Genomic_DNA"/>
</dbReference>
<evidence type="ECO:0000313" key="3">
    <source>
        <dbReference type="EMBL" id="CAF1131611.1"/>
    </source>
</evidence>
<feature type="compositionally biased region" description="Basic and acidic residues" evidence="1">
    <location>
        <begin position="106"/>
        <end position="117"/>
    </location>
</feature>
<keyword evidence="5" id="KW-1185">Reference proteome</keyword>
<evidence type="ECO:0000313" key="2">
    <source>
        <dbReference type="EMBL" id="CAF0730988.1"/>
    </source>
</evidence>
<dbReference type="AlphaFoldDB" id="A0A814RHI1"/>
<dbReference type="OrthoDB" id="10047319at2759"/>
<evidence type="ECO:0000313" key="5">
    <source>
        <dbReference type="Proteomes" id="UP000663832"/>
    </source>
</evidence>
<evidence type="ECO:0000313" key="4">
    <source>
        <dbReference type="EMBL" id="CAF1133667.1"/>
    </source>
</evidence>
<sequence length="157" mass="18246">MSSHNNNSNNDCLNQNLEAKRRQNIEDNRRFLAALKINDIRDEIKEITTSNNNQCNTENVSSNGRRVMKKELQSDIIRRSSRIRQNIDHIENLPPKEHKQKKKITKNTDENRTDSMPKVKLQLPPHMLIRYQSTGKKVALHNTKAKFGDDGNESLLM</sequence>
<proteinExistence type="predicted"/>
<organism evidence="4 5">
    <name type="scientific">Adineta steineri</name>
    <dbReference type="NCBI Taxonomy" id="433720"/>
    <lineage>
        <taxon>Eukaryota</taxon>
        <taxon>Metazoa</taxon>
        <taxon>Spiralia</taxon>
        <taxon>Gnathifera</taxon>
        <taxon>Rotifera</taxon>
        <taxon>Eurotatoria</taxon>
        <taxon>Bdelloidea</taxon>
        <taxon>Adinetida</taxon>
        <taxon>Adinetidae</taxon>
        <taxon>Adineta</taxon>
    </lineage>
</organism>
<dbReference type="EMBL" id="CAJNOM010000144">
    <property type="protein sequence ID" value="CAF1133667.1"/>
    <property type="molecule type" value="Genomic_DNA"/>
</dbReference>
<protein>
    <submittedName>
        <fullName evidence="4">Uncharacterized protein</fullName>
    </submittedName>
</protein>
<comment type="caution">
    <text evidence="4">The sequence shown here is derived from an EMBL/GenBank/DDBJ whole genome shotgun (WGS) entry which is preliminary data.</text>
</comment>
<evidence type="ECO:0000256" key="1">
    <source>
        <dbReference type="SAM" id="MobiDB-lite"/>
    </source>
</evidence>
<dbReference type="Proteomes" id="UP000663832">
    <property type="component" value="Unassembled WGS sequence"/>
</dbReference>
<gene>
    <name evidence="2" type="ORF">BJG266_LOCUS1161</name>
    <name evidence="3" type="ORF">QVE165_LOCUS21971</name>
    <name evidence="4" type="ORF">QVE165_LOCUS22081</name>
</gene>
<dbReference type="EMBL" id="CAJNOI010000003">
    <property type="protein sequence ID" value="CAF0730988.1"/>
    <property type="molecule type" value="Genomic_DNA"/>
</dbReference>
<feature type="region of interest" description="Disordered" evidence="1">
    <location>
        <begin position="93"/>
        <end position="119"/>
    </location>
</feature>
<reference evidence="4" key="1">
    <citation type="submission" date="2021-02" db="EMBL/GenBank/DDBJ databases">
        <authorList>
            <person name="Nowell W R."/>
        </authorList>
    </citation>
    <scope>NUCLEOTIDE SEQUENCE</scope>
</reference>
<name>A0A814RHI1_9BILA</name>
<accession>A0A814RHI1</accession>